<dbReference type="AlphaFoldDB" id="A0A832ZRL8"/>
<dbReference type="InterPro" id="IPR005354">
    <property type="entry name" value="UPF0147"/>
</dbReference>
<comment type="caution">
    <text evidence="3">The sequence shown here is derived from an EMBL/GenBank/DDBJ whole genome shotgun (WGS) entry which is preliminary data.</text>
</comment>
<dbReference type="InterPro" id="IPR023130">
    <property type="entry name" value="Ta0600-like_sf"/>
</dbReference>
<accession>A0A832ZRL8</accession>
<dbReference type="Proteomes" id="UP000643554">
    <property type="component" value="Unassembled WGS sequence"/>
</dbReference>
<gene>
    <name evidence="2" type="ORF">EYH15_03565</name>
    <name evidence="3" type="ORF">EYH21_02700</name>
</gene>
<organism evidence="3 4">
    <name type="scientific">Methanothermococcus okinawensis</name>
    <dbReference type="NCBI Taxonomy" id="155863"/>
    <lineage>
        <taxon>Archaea</taxon>
        <taxon>Methanobacteriati</taxon>
        <taxon>Methanobacteriota</taxon>
        <taxon>Methanomada group</taxon>
        <taxon>Methanococci</taxon>
        <taxon>Methanococcales</taxon>
        <taxon>Methanococcaceae</taxon>
        <taxon>Methanothermococcus</taxon>
    </lineage>
</organism>
<evidence type="ECO:0000313" key="2">
    <source>
        <dbReference type="EMBL" id="HIP84546.1"/>
    </source>
</evidence>
<protein>
    <submittedName>
        <fullName evidence="3">Uncharacterized protein</fullName>
    </submittedName>
</protein>
<dbReference type="Pfam" id="PF03685">
    <property type="entry name" value="UPF0147"/>
    <property type="match status" value="1"/>
</dbReference>
<dbReference type="Proteomes" id="UP000618343">
    <property type="component" value="Unassembled WGS sequence"/>
</dbReference>
<dbReference type="EMBL" id="DQUO01000029">
    <property type="protein sequence ID" value="HIP91193.1"/>
    <property type="molecule type" value="Genomic_DNA"/>
</dbReference>
<dbReference type="SUPFAM" id="SSF158436">
    <property type="entry name" value="Ta0600-like"/>
    <property type="match status" value="1"/>
</dbReference>
<evidence type="ECO:0000313" key="3">
    <source>
        <dbReference type="EMBL" id="HIP91193.1"/>
    </source>
</evidence>
<evidence type="ECO:0000313" key="4">
    <source>
        <dbReference type="Proteomes" id="UP000618343"/>
    </source>
</evidence>
<reference evidence="3" key="1">
    <citation type="journal article" date="2020" name="ISME J.">
        <title>Gammaproteobacteria mediating utilization of methyl-, sulfur- and petroleum organic compounds in deep ocean hydrothermal plumes.</title>
        <authorList>
            <person name="Zhou Z."/>
            <person name="Liu Y."/>
            <person name="Pan J."/>
            <person name="Cron B.R."/>
            <person name="Toner B.M."/>
            <person name="Anantharaman K."/>
            <person name="Breier J.A."/>
            <person name="Dick G.J."/>
            <person name="Li M."/>
        </authorList>
    </citation>
    <scope>NUCLEOTIDE SEQUENCE</scope>
    <source>
        <strain evidence="2">SZUA-1453</strain>
        <strain evidence="3">SZUA-1471</strain>
    </source>
</reference>
<comment type="similarity">
    <text evidence="1">Belongs to the UPF0147 family.</text>
</comment>
<feature type="non-terminal residue" evidence="3">
    <location>
        <position position="72"/>
    </location>
</feature>
<sequence length="72" mass="8187">MFKPKKVSPEEKLKQIAQMLDNIINDTTVPRNIRAAAQNAKEAILNEKEEYIVRSATAIQYLDDISDDPNMP</sequence>
<proteinExistence type="inferred from homology"/>
<dbReference type="NCBIfam" id="NF003319">
    <property type="entry name" value="PRK04330.1"/>
    <property type="match status" value="1"/>
</dbReference>
<dbReference type="EMBL" id="DQUI01000063">
    <property type="protein sequence ID" value="HIP84546.1"/>
    <property type="molecule type" value="Genomic_DNA"/>
</dbReference>
<name>A0A832ZRL8_9EURY</name>
<dbReference type="Gene3D" id="1.20.1440.50">
    <property type="entry name" value="Ta0600-like"/>
    <property type="match status" value="1"/>
</dbReference>
<evidence type="ECO:0000256" key="1">
    <source>
        <dbReference type="ARBA" id="ARBA00005958"/>
    </source>
</evidence>